<dbReference type="Proteomes" id="UP000824081">
    <property type="component" value="Unassembled WGS sequence"/>
</dbReference>
<dbReference type="InterPro" id="IPR002509">
    <property type="entry name" value="NODB_dom"/>
</dbReference>
<dbReference type="PANTHER" id="PTHR10587:SF128">
    <property type="entry name" value="POLYSACCHARIDE DEACETYLASE PDAB-RELATED"/>
    <property type="match status" value="1"/>
</dbReference>
<proteinExistence type="predicted"/>
<dbReference type="InterPro" id="IPR011330">
    <property type="entry name" value="Glyco_hydro/deAcase_b/a-brl"/>
</dbReference>
<name>A0A9D1MFQ2_9FIRM</name>
<protein>
    <submittedName>
        <fullName evidence="2">Polysaccharide deacetylase family protein</fullName>
    </submittedName>
</protein>
<gene>
    <name evidence="2" type="ORF">IAC57_04945</name>
</gene>
<dbReference type="Pfam" id="PF01522">
    <property type="entry name" value="Polysacc_deac_1"/>
    <property type="match status" value="1"/>
</dbReference>
<dbReference type="AlphaFoldDB" id="A0A9D1MFQ2"/>
<dbReference type="GO" id="GO:0016810">
    <property type="term" value="F:hydrolase activity, acting on carbon-nitrogen (but not peptide) bonds"/>
    <property type="evidence" value="ECO:0007669"/>
    <property type="project" value="InterPro"/>
</dbReference>
<evidence type="ECO:0000313" key="2">
    <source>
        <dbReference type="EMBL" id="HIU59432.1"/>
    </source>
</evidence>
<accession>A0A9D1MFQ2</accession>
<dbReference type="GO" id="GO:0005975">
    <property type="term" value="P:carbohydrate metabolic process"/>
    <property type="evidence" value="ECO:0007669"/>
    <property type="project" value="InterPro"/>
</dbReference>
<evidence type="ECO:0000313" key="3">
    <source>
        <dbReference type="Proteomes" id="UP000824081"/>
    </source>
</evidence>
<organism evidence="2 3">
    <name type="scientific">Candidatus Scatosoma pullistercoris</name>
    <dbReference type="NCBI Taxonomy" id="2840934"/>
    <lineage>
        <taxon>Bacteria</taxon>
        <taxon>Bacillati</taxon>
        <taxon>Bacillota</taxon>
        <taxon>Clostridia</taxon>
        <taxon>Candidatus Scatosoma</taxon>
    </lineage>
</organism>
<evidence type="ECO:0000259" key="1">
    <source>
        <dbReference type="PROSITE" id="PS51677"/>
    </source>
</evidence>
<dbReference type="PANTHER" id="PTHR10587">
    <property type="entry name" value="GLYCOSYL TRANSFERASE-RELATED"/>
    <property type="match status" value="1"/>
</dbReference>
<dbReference type="InterPro" id="IPR050248">
    <property type="entry name" value="Polysacc_deacetylase_ArnD"/>
</dbReference>
<reference evidence="2" key="1">
    <citation type="submission" date="2020-10" db="EMBL/GenBank/DDBJ databases">
        <authorList>
            <person name="Gilroy R."/>
        </authorList>
    </citation>
    <scope>NUCLEOTIDE SEQUENCE</scope>
    <source>
        <strain evidence="2">11687</strain>
    </source>
</reference>
<dbReference type="SUPFAM" id="SSF88713">
    <property type="entry name" value="Glycoside hydrolase/deacetylase"/>
    <property type="match status" value="1"/>
</dbReference>
<sequence>MKIICFKAKRFLSGIGLLALAVAVLFVMREVGMYAVHAISTARSLPIYSVEREEKRIAISFDCAWGTEYTDALLREMERSGVRCTFFMVQFWTEKYPEYVKKIDEAGHEIGTHSKTHSYMSRQSESEIREELVSSSEAIEKVTGKKVELFRPPYGDYDNLLIDTSNALGLYPIQWDVDSLDWKNLSATDIAMRVINGVKPGSIILCHNNGLHTAEALPLIFSTLQNRGYEFVPIGELIYRENYTIDSTGRQKPAAA</sequence>
<feature type="domain" description="NodB homology" evidence="1">
    <location>
        <begin position="55"/>
        <end position="232"/>
    </location>
</feature>
<dbReference type="CDD" id="cd10917">
    <property type="entry name" value="CE4_NodB_like_6s_7s"/>
    <property type="match status" value="1"/>
</dbReference>
<dbReference type="GO" id="GO:0016020">
    <property type="term" value="C:membrane"/>
    <property type="evidence" value="ECO:0007669"/>
    <property type="project" value="TreeGrafter"/>
</dbReference>
<dbReference type="Gene3D" id="3.20.20.370">
    <property type="entry name" value="Glycoside hydrolase/deacetylase"/>
    <property type="match status" value="1"/>
</dbReference>
<reference evidence="2" key="2">
    <citation type="journal article" date="2021" name="PeerJ">
        <title>Extensive microbial diversity within the chicken gut microbiome revealed by metagenomics and culture.</title>
        <authorList>
            <person name="Gilroy R."/>
            <person name="Ravi A."/>
            <person name="Getino M."/>
            <person name="Pursley I."/>
            <person name="Horton D.L."/>
            <person name="Alikhan N.F."/>
            <person name="Baker D."/>
            <person name="Gharbi K."/>
            <person name="Hall N."/>
            <person name="Watson M."/>
            <person name="Adriaenssens E.M."/>
            <person name="Foster-Nyarko E."/>
            <person name="Jarju S."/>
            <person name="Secka A."/>
            <person name="Antonio M."/>
            <person name="Oren A."/>
            <person name="Chaudhuri R.R."/>
            <person name="La Ragione R."/>
            <person name="Hildebrand F."/>
            <person name="Pallen M.J."/>
        </authorList>
    </citation>
    <scope>NUCLEOTIDE SEQUENCE</scope>
    <source>
        <strain evidence="2">11687</strain>
    </source>
</reference>
<comment type="caution">
    <text evidence="2">The sequence shown here is derived from an EMBL/GenBank/DDBJ whole genome shotgun (WGS) entry which is preliminary data.</text>
</comment>
<dbReference type="EMBL" id="DVMZ01000133">
    <property type="protein sequence ID" value="HIU59432.1"/>
    <property type="molecule type" value="Genomic_DNA"/>
</dbReference>
<dbReference type="PROSITE" id="PS51677">
    <property type="entry name" value="NODB"/>
    <property type="match status" value="1"/>
</dbReference>